<dbReference type="EMBL" id="CAMXCT030005090">
    <property type="protein sequence ID" value="CAL4798669.1"/>
    <property type="molecule type" value="Genomic_DNA"/>
</dbReference>
<dbReference type="EMBL" id="CAMXCT020005090">
    <property type="protein sequence ID" value="CAL1164732.1"/>
    <property type="molecule type" value="Genomic_DNA"/>
</dbReference>
<evidence type="ECO:0000256" key="3">
    <source>
        <dbReference type="ARBA" id="ARBA00022475"/>
    </source>
</evidence>
<evidence type="ECO:0000256" key="1">
    <source>
        <dbReference type="ARBA" id="ARBA00004651"/>
    </source>
</evidence>
<keyword evidence="3" id="KW-1003">Cell membrane</keyword>
<gene>
    <name evidence="9" type="ORF">C1SCF055_LOCUS36529</name>
</gene>
<evidence type="ECO:0000313" key="10">
    <source>
        <dbReference type="EMBL" id="CAL4798669.1"/>
    </source>
</evidence>
<name>A0A9P1DL22_9DINO</name>
<dbReference type="PANTHER" id="PTHR33281">
    <property type="entry name" value="UPF0187 PROTEIN YNEE"/>
    <property type="match status" value="1"/>
</dbReference>
<evidence type="ECO:0000256" key="6">
    <source>
        <dbReference type="ARBA" id="ARBA00023065"/>
    </source>
</evidence>
<evidence type="ECO:0000256" key="7">
    <source>
        <dbReference type="ARBA" id="ARBA00023136"/>
    </source>
</evidence>
<keyword evidence="8" id="KW-0175">Coiled coil</keyword>
<evidence type="ECO:0000313" key="11">
    <source>
        <dbReference type="Proteomes" id="UP001152797"/>
    </source>
</evidence>
<dbReference type="OrthoDB" id="273345at2759"/>
<dbReference type="AlphaFoldDB" id="A0A9P1DL22"/>
<accession>A0A9P1DL22</accession>
<proteinExistence type="predicted"/>
<comment type="caution">
    <text evidence="9">The sequence shown here is derived from an EMBL/GenBank/DDBJ whole genome shotgun (WGS) entry which is preliminary data.</text>
</comment>
<evidence type="ECO:0000256" key="4">
    <source>
        <dbReference type="ARBA" id="ARBA00022692"/>
    </source>
</evidence>
<dbReference type="GO" id="GO:0005254">
    <property type="term" value="F:chloride channel activity"/>
    <property type="evidence" value="ECO:0007669"/>
    <property type="project" value="InterPro"/>
</dbReference>
<evidence type="ECO:0000256" key="8">
    <source>
        <dbReference type="SAM" id="Coils"/>
    </source>
</evidence>
<comment type="subcellular location">
    <subcellularLocation>
        <location evidence="1">Cell membrane</location>
        <topology evidence="1">Multi-pass membrane protein</topology>
    </subcellularLocation>
</comment>
<keyword evidence="2" id="KW-0813">Transport</keyword>
<keyword evidence="5" id="KW-1133">Transmembrane helix</keyword>
<sequence length="1200" mass="135702">MKLVLQVRQQQVHSPWSHSARYMQNQGQRGSSCRGQAGCVCLAALPALPINKVNKNWKDKLRWLFKGRRARLREDKVQVLQEAQEDQKLRQALDNTEIIQDVLPEERERKLRNLSRAIESGDEKELRDAVQEARQLDFPQASLKRAEEALMKLLQMRELKNLRSASTGDDEMQLRNAIKEARLIDLPPTDVEQAQDALNEMILARERKALKDAMNIRDEAQLRDAISDASKADVPPDEVEKAQKLLSRIKLLRYVDGLEKAIDSNSEGQLREAISVARKAAPNDDSDDAENARFNLALGEAQTALKGIMLAKELKQLQDAVVSKDEEQLREALSQARATDLPESECAKAQEALNSLVLERKLKFLRNAASSADQEQLREAISAGRKAGLPADELDKANDALNALIRARDVQMLQEAVASEDEDTLRRAILDAKQLELPDDEVSNAQLALTELVQRRSIRQLESAISSSSDSELKDAISEARKAGVSEDVLTDAKKTLKQKALAKASKYLEDAKLLQEEDQLRDAIIEARKVDATSQEIQEEVEAAQQVLFRLIQKRQTDDLRRAVARRDETELREAIREARRQDLASDEIEKAQETLAELVVLRKLSWLTTAIQNNDESELRNLLADIRKTESLQDESLQGRIVEALDQGQEALAQIVLEREIENVTQAARTGSETQLQEAIEQAKEANVPIQKLENAMETLNQLTCARMRLDLQSALDSDDEAEIRGALKEARSVLPFEELEEANNKLETLLLLRELSEASTRTALRASLQRAEFRDLAEHPALDVARRKLAAIDNLREVAEQSDDPGTIEAALEQAKRLRVDPDLISSAEGILDREMGIKRFGLKHGVVIEERGGEALPIPYQERFRSEDIFFLLIDVFRSRTLQQVAMPVVICTLWAMVCAAVSSRHHLAEGAWRLNQFLVTPLGLLLTFRTQQSITRFNGAVDLWSKVSSACRTLSRALFYQDARIPLEKHYSLAQQICLFPAVLREHLENRRTNKLLNIRRDDVSKPIALLDQIQAQIFSLKELDVSERNWLLKPVEQLSDLVSPCEMIVQTPVPQSYVRHTGRFLAVWLLSLPLSLASHAGWLMVLIELIASWCLFAIQEIGLRLEDPFNGQIAMNIFIKTVKKEVRQRYVMLLEELLQAHADGHLDDAVNQWSHRFDDKLLEVLEDEQRLETAETRQTMLVAVERGVKQALEA</sequence>
<dbReference type="Pfam" id="PF25539">
    <property type="entry name" value="Bestrophin_2"/>
    <property type="match status" value="1"/>
</dbReference>
<dbReference type="Proteomes" id="UP001152797">
    <property type="component" value="Unassembled WGS sequence"/>
</dbReference>
<dbReference type="InterPro" id="IPR044669">
    <property type="entry name" value="YneE/VCCN1/2-like"/>
</dbReference>
<organism evidence="9">
    <name type="scientific">Cladocopium goreaui</name>
    <dbReference type="NCBI Taxonomy" id="2562237"/>
    <lineage>
        <taxon>Eukaryota</taxon>
        <taxon>Sar</taxon>
        <taxon>Alveolata</taxon>
        <taxon>Dinophyceae</taxon>
        <taxon>Suessiales</taxon>
        <taxon>Symbiodiniaceae</taxon>
        <taxon>Cladocopium</taxon>
    </lineage>
</organism>
<reference evidence="10 11" key="2">
    <citation type="submission" date="2024-05" db="EMBL/GenBank/DDBJ databases">
        <authorList>
            <person name="Chen Y."/>
            <person name="Shah S."/>
            <person name="Dougan E. K."/>
            <person name="Thang M."/>
            <person name="Chan C."/>
        </authorList>
    </citation>
    <scope>NUCLEOTIDE SEQUENCE [LARGE SCALE GENOMIC DNA]</scope>
</reference>
<keyword evidence="7" id="KW-0472">Membrane</keyword>
<dbReference type="EMBL" id="CAMXCT010005090">
    <property type="protein sequence ID" value="CAI4011357.1"/>
    <property type="molecule type" value="Genomic_DNA"/>
</dbReference>
<reference evidence="9" key="1">
    <citation type="submission" date="2022-10" db="EMBL/GenBank/DDBJ databases">
        <authorList>
            <person name="Chen Y."/>
            <person name="Dougan E. K."/>
            <person name="Chan C."/>
            <person name="Rhodes N."/>
            <person name="Thang M."/>
        </authorList>
    </citation>
    <scope>NUCLEOTIDE SEQUENCE</scope>
</reference>
<keyword evidence="6" id="KW-0406">Ion transport</keyword>
<evidence type="ECO:0000256" key="2">
    <source>
        <dbReference type="ARBA" id="ARBA00022448"/>
    </source>
</evidence>
<feature type="coiled-coil region" evidence="8">
    <location>
        <begin position="498"/>
        <end position="583"/>
    </location>
</feature>
<keyword evidence="11" id="KW-1185">Reference proteome</keyword>
<protein>
    <submittedName>
        <fullName evidence="10">Bestrophin homolog</fullName>
    </submittedName>
</protein>
<dbReference type="GO" id="GO:0005886">
    <property type="term" value="C:plasma membrane"/>
    <property type="evidence" value="ECO:0007669"/>
    <property type="project" value="UniProtKB-SubCell"/>
</dbReference>
<evidence type="ECO:0000256" key="5">
    <source>
        <dbReference type="ARBA" id="ARBA00022989"/>
    </source>
</evidence>
<evidence type="ECO:0000313" key="9">
    <source>
        <dbReference type="EMBL" id="CAI4011357.1"/>
    </source>
</evidence>
<dbReference type="PANTHER" id="PTHR33281:SF19">
    <property type="entry name" value="VOLTAGE-DEPENDENT ANION CHANNEL-FORMING PROTEIN YNEE"/>
    <property type="match status" value="1"/>
</dbReference>
<keyword evidence="4" id="KW-0812">Transmembrane</keyword>
<feature type="coiled-coil region" evidence="8">
    <location>
        <begin position="678"/>
        <end position="715"/>
    </location>
</feature>